<dbReference type="PANTHER" id="PTHR48466">
    <property type="entry name" value="OS10G0509000 PROTEIN-RELATED"/>
    <property type="match status" value="1"/>
</dbReference>
<proteinExistence type="predicted"/>
<comment type="caution">
    <text evidence="8">The sequence shown here is derived from an EMBL/GenBank/DDBJ whole genome shotgun (WGS) entry which is preliminary data.</text>
</comment>
<keyword evidence="6" id="KW-0238">DNA-binding</keyword>
<dbReference type="EMBL" id="JBAMMX010000015">
    <property type="protein sequence ID" value="KAK6926114.1"/>
    <property type="molecule type" value="Genomic_DNA"/>
</dbReference>
<dbReference type="GO" id="GO:0016887">
    <property type="term" value="F:ATP hydrolysis activity"/>
    <property type="evidence" value="ECO:0007669"/>
    <property type="project" value="InterPro"/>
</dbReference>
<dbReference type="Pfam" id="PF20297">
    <property type="entry name" value="MSSS"/>
    <property type="match status" value="1"/>
</dbReference>
<dbReference type="FunFam" id="3.40.50.300:FF:000830">
    <property type="entry name" value="Endonuclease MutS2"/>
    <property type="match status" value="1"/>
</dbReference>
<gene>
    <name evidence="8" type="ORF">RJ641_007833</name>
</gene>
<dbReference type="GO" id="GO:0030983">
    <property type="term" value="F:mismatched DNA binding"/>
    <property type="evidence" value="ECO:0007669"/>
    <property type="project" value="InterPro"/>
</dbReference>
<dbReference type="Gene3D" id="3.40.50.300">
    <property type="entry name" value="P-loop containing nucleotide triphosphate hydrolases"/>
    <property type="match status" value="1"/>
</dbReference>
<dbReference type="InterPro" id="IPR046893">
    <property type="entry name" value="MSSS"/>
</dbReference>
<dbReference type="InterPro" id="IPR005747">
    <property type="entry name" value="MutS2"/>
</dbReference>
<dbReference type="GO" id="GO:0019843">
    <property type="term" value="F:rRNA binding"/>
    <property type="evidence" value="ECO:0007669"/>
    <property type="project" value="UniProtKB-KW"/>
</dbReference>
<keyword evidence="5" id="KW-0694">RNA-binding</keyword>
<dbReference type="AlphaFoldDB" id="A0AAN8Z4E6"/>
<evidence type="ECO:0000313" key="8">
    <source>
        <dbReference type="EMBL" id="KAK6926114.1"/>
    </source>
</evidence>
<dbReference type="PROSITE" id="PS00486">
    <property type="entry name" value="DNA_MISMATCH_REPAIR_2"/>
    <property type="match status" value="1"/>
</dbReference>
<keyword evidence="4" id="KW-0067">ATP-binding</keyword>
<dbReference type="GO" id="GO:0006298">
    <property type="term" value="P:mismatch repair"/>
    <property type="evidence" value="ECO:0007669"/>
    <property type="project" value="InterPro"/>
</dbReference>
<sequence>MMSYARISTSVSITTFTNPKFATPKIGLKPLALLNHSDSVKTKSSVVLDSLKLLEWDKVCDSVSSFAGTALGKKETKAQLWNLDRTYEDSVRLLEETNAAVEMLKYGKFGFDFHSLDLLLVDYALQHARRGLPVEGSEAMAVVALLEFSEALQSNLKAAIKEDAEWYKKFMPLSEMISELVWNRGLIKTILQVVDEDGSVKDSASSDLRRSRDQVRMLERKEVSNINGRFCLNLGTDQAMNINGLLLTRGNILEPLSAVPLNDELQQARASVAKAEAEVLSRLTEKIRADLEQIENLLGTLVQLDMVHARASYGLSFGGASPALLFFEKKGKSSTDEFSSSGNVASQLSKREWTLYLPKVYHPLLLMQHRENLRKAKKDVSNAIAEIKRRKMQGLMAQKQEKDIDIPSLEFQVTKLEQAHPVPVDFFIAHKTRVLVITGPNTGGKTICLKTLGLAAMMAKSGLHVLSSESVQIPWFDYVFADVGDEQSLTQSLSTFSGHLKQISEIRAQSTSQSLVLLDEVGAGTNPLEGAALGMSLLESFAEDGALLTIATTHHGELKTLKYSNDAFENACVEFDEVNLKPTYKILWGIPGRSNAINISERLGLPNHVLENARQLYGAASAEINEVITDMERFKLHFQEHVCEAENYLMLSRSLHESILVTKEKVVKHGSDRRLRMMREISEAAAVARSILHKRAREFRAIESQSLQLTSSSKGQPLTSTNIEHITSDNSEHSVATKSAVAIDDVKPSHSEKRRDLPKVGDLVHVFSLGKQATVIDVEPSKEEIVVQAGWMKMNILLEEYS</sequence>
<dbReference type="GO" id="GO:0140664">
    <property type="term" value="F:ATP-dependent DNA damage sensor activity"/>
    <property type="evidence" value="ECO:0007669"/>
    <property type="project" value="InterPro"/>
</dbReference>
<keyword evidence="1" id="KW-0699">rRNA-binding</keyword>
<dbReference type="SUPFAM" id="SSF52540">
    <property type="entry name" value="P-loop containing nucleoside triphosphate hydrolases"/>
    <property type="match status" value="1"/>
</dbReference>
<accession>A0AAN8Z4E6</accession>
<dbReference type="GO" id="GO:0004519">
    <property type="term" value="F:endonuclease activity"/>
    <property type="evidence" value="ECO:0007669"/>
    <property type="project" value="InterPro"/>
</dbReference>
<dbReference type="InterPro" id="IPR027417">
    <property type="entry name" value="P-loop_NTPase"/>
</dbReference>
<dbReference type="GO" id="GO:0005524">
    <property type="term" value="F:ATP binding"/>
    <property type="evidence" value="ECO:0007669"/>
    <property type="project" value="UniProtKB-KW"/>
</dbReference>
<keyword evidence="2" id="KW-0547">Nucleotide-binding</keyword>
<dbReference type="Pfam" id="PF00488">
    <property type="entry name" value="MutS_V"/>
    <property type="match status" value="1"/>
</dbReference>
<dbReference type="InterPro" id="IPR045076">
    <property type="entry name" value="MutS"/>
</dbReference>
<organism evidence="8 9">
    <name type="scientific">Dillenia turbinata</name>
    <dbReference type="NCBI Taxonomy" id="194707"/>
    <lineage>
        <taxon>Eukaryota</taxon>
        <taxon>Viridiplantae</taxon>
        <taxon>Streptophyta</taxon>
        <taxon>Embryophyta</taxon>
        <taxon>Tracheophyta</taxon>
        <taxon>Spermatophyta</taxon>
        <taxon>Magnoliopsida</taxon>
        <taxon>eudicotyledons</taxon>
        <taxon>Gunneridae</taxon>
        <taxon>Pentapetalae</taxon>
        <taxon>Dilleniales</taxon>
        <taxon>Dilleniaceae</taxon>
        <taxon>Dillenia</taxon>
    </lineage>
</organism>
<evidence type="ECO:0000256" key="5">
    <source>
        <dbReference type="ARBA" id="ARBA00022884"/>
    </source>
</evidence>
<protein>
    <submittedName>
        <fullName evidence="8">MutS2 and Smr-associated SH3 domain</fullName>
    </submittedName>
</protein>
<evidence type="ECO:0000313" key="9">
    <source>
        <dbReference type="Proteomes" id="UP001370490"/>
    </source>
</evidence>
<dbReference type="PANTHER" id="PTHR48466:SF2">
    <property type="entry name" value="OS10G0509000 PROTEIN"/>
    <property type="match status" value="1"/>
</dbReference>
<name>A0AAN8Z4E6_9MAGN</name>
<dbReference type="PIRSF" id="PIRSF005814">
    <property type="entry name" value="MutS_YshD"/>
    <property type="match status" value="1"/>
</dbReference>
<dbReference type="InterPro" id="IPR000432">
    <property type="entry name" value="DNA_mismatch_repair_MutS_C"/>
</dbReference>
<evidence type="ECO:0000256" key="1">
    <source>
        <dbReference type="ARBA" id="ARBA00022730"/>
    </source>
</evidence>
<dbReference type="SMART" id="SM00534">
    <property type="entry name" value="MUTSac"/>
    <property type="match status" value="1"/>
</dbReference>
<evidence type="ECO:0000256" key="3">
    <source>
        <dbReference type="ARBA" id="ARBA00022801"/>
    </source>
</evidence>
<evidence type="ECO:0000256" key="2">
    <source>
        <dbReference type="ARBA" id="ARBA00022741"/>
    </source>
</evidence>
<feature type="domain" description="DNA mismatch repair proteins mutS family" evidence="7">
    <location>
        <begin position="514"/>
        <end position="530"/>
    </location>
</feature>
<reference evidence="8 9" key="1">
    <citation type="submission" date="2023-12" db="EMBL/GenBank/DDBJ databases">
        <title>A high-quality genome assembly for Dillenia turbinata (Dilleniales).</title>
        <authorList>
            <person name="Chanderbali A."/>
        </authorList>
    </citation>
    <scope>NUCLEOTIDE SEQUENCE [LARGE SCALE GENOMIC DNA]</scope>
    <source>
        <strain evidence="8">LSX21</strain>
        <tissue evidence="8">Leaf</tissue>
    </source>
</reference>
<evidence type="ECO:0000259" key="7">
    <source>
        <dbReference type="PROSITE" id="PS00486"/>
    </source>
</evidence>
<dbReference type="SUPFAM" id="SSF48334">
    <property type="entry name" value="DNA repair protein MutS, domain III"/>
    <property type="match status" value="1"/>
</dbReference>
<dbReference type="Proteomes" id="UP001370490">
    <property type="component" value="Unassembled WGS sequence"/>
</dbReference>
<dbReference type="InterPro" id="IPR036187">
    <property type="entry name" value="DNA_mismatch_repair_MutS_sf"/>
</dbReference>
<evidence type="ECO:0000256" key="6">
    <source>
        <dbReference type="ARBA" id="ARBA00023125"/>
    </source>
</evidence>
<dbReference type="GO" id="GO:0045910">
    <property type="term" value="P:negative regulation of DNA recombination"/>
    <property type="evidence" value="ECO:0007669"/>
    <property type="project" value="InterPro"/>
</dbReference>
<evidence type="ECO:0000256" key="4">
    <source>
        <dbReference type="ARBA" id="ARBA00022840"/>
    </source>
</evidence>
<keyword evidence="3" id="KW-0378">Hydrolase</keyword>
<keyword evidence="9" id="KW-1185">Reference proteome</keyword>